<dbReference type="InterPro" id="IPR014867">
    <property type="entry name" value="Spore_coat_CotH_CotH2/3/7"/>
</dbReference>
<dbReference type="PANTHER" id="PTHR40050:SF1">
    <property type="entry name" value="INNER SPORE COAT PROTEIN H"/>
    <property type="match status" value="1"/>
</dbReference>
<reference evidence="6 7" key="2">
    <citation type="submission" date="2016-08" db="EMBL/GenBank/DDBJ databases">
        <title>Pervasive Adenine N6-methylation of Active Genes in Fungi.</title>
        <authorList>
            <consortium name="DOE Joint Genome Institute"/>
            <person name="Mondo S.J."/>
            <person name="Dannebaum R.O."/>
            <person name="Kuo R.C."/>
            <person name="Labutti K."/>
            <person name="Haridas S."/>
            <person name="Kuo A."/>
            <person name="Salamov A."/>
            <person name="Ahrendt S.R."/>
            <person name="Lipzen A."/>
            <person name="Sullivan W."/>
            <person name="Andreopoulos W.B."/>
            <person name="Clum A."/>
            <person name="Lindquist E."/>
            <person name="Daum C."/>
            <person name="Ramamoorthy G.K."/>
            <person name="Gryganskyi A."/>
            <person name="Culley D."/>
            <person name="Magnuson J.K."/>
            <person name="James T.Y."/>
            <person name="O'Malley M.A."/>
            <person name="Stajich J.E."/>
            <person name="Spatafora J.W."/>
            <person name="Visel A."/>
            <person name="Grigoriev I.V."/>
        </authorList>
    </citation>
    <scope>NUCLEOTIDE SEQUENCE [LARGE SCALE GENOMIC DNA]</scope>
    <source>
        <strain evidence="6 7">S4</strain>
    </source>
</reference>
<feature type="compositionally biased region" description="Low complexity" evidence="4">
    <location>
        <begin position="457"/>
        <end position="478"/>
    </location>
</feature>
<gene>
    <name evidence="6" type="ORF">BCR32DRAFT_236605</name>
</gene>
<protein>
    <recommendedName>
        <fullName evidence="5">CBM10 domain-containing protein</fullName>
    </recommendedName>
</protein>
<dbReference type="InterPro" id="IPR009034">
    <property type="entry name" value="Dockerin_dom_fun_sf"/>
</dbReference>
<dbReference type="OrthoDB" id="10267127at2759"/>
<dbReference type="Proteomes" id="UP000193944">
    <property type="component" value="Unassembled WGS sequence"/>
</dbReference>
<dbReference type="STRING" id="1754192.A0A1Y1WSI9"/>
<name>A0A1Y1WSI9_9FUNG</name>
<keyword evidence="3" id="KW-0378">Hydrolase</keyword>
<evidence type="ECO:0000256" key="1">
    <source>
        <dbReference type="ARBA" id="ARBA00022729"/>
    </source>
</evidence>
<accession>A0A1Y1WSI9</accession>
<evidence type="ECO:0000259" key="5">
    <source>
        <dbReference type="PROSITE" id="PS51763"/>
    </source>
</evidence>
<dbReference type="PANTHER" id="PTHR40050">
    <property type="entry name" value="INNER SPORE COAT PROTEIN H"/>
    <property type="match status" value="1"/>
</dbReference>
<dbReference type="InterPro" id="IPR002883">
    <property type="entry name" value="CBM10/Dockerin_dom"/>
</dbReference>
<feature type="domain" description="CBM10" evidence="5">
    <location>
        <begin position="497"/>
        <end position="537"/>
    </location>
</feature>
<feature type="region of interest" description="Disordered" evidence="4">
    <location>
        <begin position="457"/>
        <end position="495"/>
    </location>
</feature>
<dbReference type="Pfam" id="PF02013">
    <property type="entry name" value="CBM_10"/>
    <property type="match status" value="1"/>
</dbReference>
<dbReference type="AlphaFoldDB" id="A0A1Y1WSI9"/>
<evidence type="ECO:0000256" key="3">
    <source>
        <dbReference type="ARBA" id="ARBA00022801"/>
    </source>
</evidence>
<reference evidence="6 7" key="1">
    <citation type="submission" date="2016-08" db="EMBL/GenBank/DDBJ databases">
        <title>A Parts List for Fungal Cellulosomes Revealed by Comparative Genomics.</title>
        <authorList>
            <consortium name="DOE Joint Genome Institute"/>
            <person name="Haitjema C.H."/>
            <person name="Gilmore S.P."/>
            <person name="Henske J.K."/>
            <person name="Solomon K.V."/>
            <person name="De Groot R."/>
            <person name="Kuo A."/>
            <person name="Mondo S.J."/>
            <person name="Salamov A.A."/>
            <person name="Labutti K."/>
            <person name="Zhao Z."/>
            <person name="Chiniquy J."/>
            <person name="Barry K."/>
            <person name="Brewer H.M."/>
            <person name="Purvine S.O."/>
            <person name="Wright A.T."/>
            <person name="Boxma B."/>
            <person name="Van Alen T."/>
            <person name="Hackstein J.H."/>
            <person name="Baker S.E."/>
            <person name="Grigoriev I.V."/>
            <person name="O'Malley M.A."/>
        </authorList>
    </citation>
    <scope>NUCLEOTIDE SEQUENCE [LARGE SCALE GENOMIC DNA]</scope>
    <source>
        <strain evidence="6 7">S4</strain>
    </source>
</reference>
<organism evidence="6 7">
    <name type="scientific">Anaeromyces robustus</name>
    <dbReference type="NCBI Taxonomy" id="1754192"/>
    <lineage>
        <taxon>Eukaryota</taxon>
        <taxon>Fungi</taxon>
        <taxon>Fungi incertae sedis</taxon>
        <taxon>Chytridiomycota</taxon>
        <taxon>Chytridiomycota incertae sedis</taxon>
        <taxon>Neocallimastigomycetes</taxon>
        <taxon>Neocallimastigales</taxon>
        <taxon>Neocallimastigaceae</taxon>
        <taxon>Anaeromyces</taxon>
    </lineage>
</organism>
<keyword evidence="1" id="KW-0732">Signal</keyword>
<comment type="caution">
    <text evidence="6">The sequence shown here is derived from an EMBL/GenBank/DDBJ whole genome shotgun (WGS) entry which is preliminary data.</text>
</comment>
<dbReference type="GO" id="GO:0016787">
    <property type="term" value="F:hydrolase activity"/>
    <property type="evidence" value="ECO:0007669"/>
    <property type="project" value="UniProtKB-KW"/>
</dbReference>
<dbReference type="PROSITE" id="PS51763">
    <property type="entry name" value="CBM10"/>
    <property type="match status" value="2"/>
</dbReference>
<dbReference type="Gene3D" id="3.90.1220.10">
    <property type="entry name" value="Cellulose docking domain, dockering"/>
    <property type="match status" value="2"/>
</dbReference>
<keyword evidence="7" id="KW-1185">Reference proteome</keyword>
<proteinExistence type="predicted"/>
<dbReference type="EMBL" id="MCFG01000303">
    <property type="protein sequence ID" value="ORX76365.1"/>
    <property type="molecule type" value="Genomic_DNA"/>
</dbReference>
<evidence type="ECO:0000313" key="7">
    <source>
        <dbReference type="Proteomes" id="UP000193944"/>
    </source>
</evidence>
<keyword evidence="2" id="KW-0677">Repeat</keyword>
<evidence type="ECO:0000313" key="6">
    <source>
        <dbReference type="EMBL" id="ORX76365.1"/>
    </source>
</evidence>
<dbReference type="SUPFAM" id="SSF64571">
    <property type="entry name" value="Cellulose docking domain, dockering"/>
    <property type="match status" value="2"/>
</dbReference>
<sequence length="587" mass="66803">MNDADYKKMISEFQKVPLRYDDIAKALLDNATGKNSGEQEDAIVSTKFKENVTLEVTLNGGKRTFKKVTFGVGGNSARDYGRQGFNLKIRGKEDLHGRSQFRLRADARDATFLRSKIACDIHNRLGLVSISASYVNLYVNGDYLGFYVIMDAPKLPWIEQVYGEKDTENLIKCKIGGNYLSEASCATQCVNENDDVTDNSEWVKILRTIDNAKTPADLEKDFEIDHFLHEAAFEYLVGGWDHLLTSGHNYSVYKKKDGKWIVLYYDFDGDFGQDVSQGIEFGKPFVNPNKNYPSYGYEEWFLVPMNIYDVLIKNDPARFEKILAKVVKEAFNPAALFPHIDELKKFIKPEIVRIRTPDENGKLPGVLNELNPVDYSIREWDANVEFTTIYNEEVMGSAYGLKYWILERYRTACKRYNIDCDPKYLDEKYEYPIDKEVEGEIYTHAWDGVDFSILYGPPQQGGDVPPQEGGDVPPQQGDVPPAEEPGNVTEPSKNEPKCVSELVGFPCCPENNKAVYNRDEFGDWGYDFAKGTWCGLTPYTEGTNDESCWSESFGYPCCHSCYVFETDDNGKWGFENNTWCGIQSYCS</sequence>
<dbReference type="Pfam" id="PF08757">
    <property type="entry name" value="CotH"/>
    <property type="match status" value="1"/>
</dbReference>
<evidence type="ECO:0000256" key="2">
    <source>
        <dbReference type="ARBA" id="ARBA00022737"/>
    </source>
</evidence>
<evidence type="ECO:0000256" key="4">
    <source>
        <dbReference type="SAM" id="MobiDB-lite"/>
    </source>
</evidence>
<feature type="domain" description="CBM10" evidence="5">
    <location>
        <begin position="547"/>
        <end position="583"/>
    </location>
</feature>